<proteinExistence type="predicted"/>
<evidence type="ECO:0000313" key="2">
    <source>
        <dbReference type="EMBL" id="KAK8016044.1"/>
    </source>
</evidence>
<accession>A0ABR1RM47</accession>
<feature type="compositionally biased region" description="Low complexity" evidence="1">
    <location>
        <begin position="133"/>
        <end position="154"/>
    </location>
</feature>
<sequence length="231" mass="25982">MAPIKFQVLNEHYQPLLGLQVTLEVKGSPLSYEAETSYDPIRVWSPRSPEDKRNTALAVDLTPNHKYRISVDATPAFILRWSSIPIELQGESKMITLLCCPLSYRVKVTEMDPLPLSTEPYTLLPYVDSTVSSVSSDDSATASYVPDDSSSSSDSDIEPLSFNQDEKMQNLSQRKPHPPPREQAKKRTGVRDTGTVTHFKLFVRIKMGSNSSPWGAVLSEEFTRRKDKVDY</sequence>
<comment type="caution">
    <text evidence="2">The sequence shown here is derived from an EMBL/GenBank/DDBJ whole genome shotgun (WGS) entry which is preliminary data.</text>
</comment>
<protein>
    <submittedName>
        <fullName evidence="2">Uncharacterized protein</fullName>
    </submittedName>
</protein>
<evidence type="ECO:0000256" key="1">
    <source>
        <dbReference type="SAM" id="MobiDB-lite"/>
    </source>
</evidence>
<keyword evidence="3" id="KW-1185">Reference proteome</keyword>
<name>A0ABR1RM47_9PEZI</name>
<gene>
    <name evidence="2" type="ORF">PG993_014233</name>
</gene>
<feature type="region of interest" description="Disordered" evidence="1">
    <location>
        <begin position="133"/>
        <end position="193"/>
    </location>
</feature>
<evidence type="ECO:0000313" key="3">
    <source>
        <dbReference type="Proteomes" id="UP001444661"/>
    </source>
</evidence>
<dbReference type="EMBL" id="JAQQWK010000014">
    <property type="protein sequence ID" value="KAK8016044.1"/>
    <property type="molecule type" value="Genomic_DNA"/>
</dbReference>
<reference evidence="2 3" key="1">
    <citation type="submission" date="2023-01" db="EMBL/GenBank/DDBJ databases">
        <title>Analysis of 21 Apiospora genomes using comparative genomics revels a genus with tremendous synthesis potential of carbohydrate active enzymes and secondary metabolites.</title>
        <authorList>
            <person name="Sorensen T."/>
        </authorList>
    </citation>
    <scope>NUCLEOTIDE SEQUENCE [LARGE SCALE GENOMIC DNA]</scope>
    <source>
        <strain evidence="2 3">CBS 33761</strain>
    </source>
</reference>
<dbReference type="Proteomes" id="UP001444661">
    <property type="component" value="Unassembled WGS sequence"/>
</dbReference>
<organism evidence="2 3">
    <name type="scientific">Apiospora rasikravindrae</name>
    <dbReference type="NCBI Taxonomy" id="990691"/>
    <lineage>
        <taxon>Eukaryota</taxon>
        <taxon>Fungi</taxon>
        <taxon>Dikarya</taxon>
        <taxon>Ascomycota</taxon>
        <taxon>Pezizomycotina</taxon>
        <taxon>Sordariomycetes</taxon>
        <taxon>Xylariomycetidae</taxon>
        <taxon>Amphisphaeriales</taxon>
        <taxon>Apiosporaceae</taxon>
        <taxon>Apiospora</taxon>
    </lineage>
</organism>